<comment type="caution">
    <text evidence="2">The sequence shown here is derived from an EMBL/GenBank/DDBJ whole genome shotgun (WGS) entry which is preliminary data.</text>
</comment>
<keyword evidence="1" id="KW-1133">Transmembrane helix</keyword>
<organism evidence="2 3">
    <name type="scientific">Nonomuraea cypriaca</name>
    <dbReference type="NCBI Taxonomy" id="1187855"/>
    <lineage>
        <taxon>Bacteria</taxon>
        <taxon>Bacillati</taxon>
        <taxon>Actinomycetota</taxon>
        <taxon>Actinomycetes</taxon>
        <taxon>Streptosporangiales</taxon>
        <taxon>Streptosporangiaceae</taxon>
        <taxon>Nonomuraea</taxon>
    </lineage>
</organism>
<keyword evidence="3" id="KW-1185">Reference proteome</keyword>
<evidence type="ECO:0000313" key="3">
    <source>
        <dbReference type="Proteomes" id="UP000605361"/>
    </source>
</evidence>
<proteinExistence type="predicted"/>
<dbReference type="EMBL" id="JADOGI010000136">
    <property type="protein sequence ID" value="MBF8190832.1"/>
    <property type="molecule type" value="Genomic_DNA"/>
</dbReference>
<sequence>MTRQLMGAAAGLAALVPVYYLTEAAAKALRTGYATFGPAPAGLGYLAAVAVIVTLLTAWPPAALACGLPLAATGALFALDLDAALRVAGTLPWARTGGLPWSRPDGLPWAELAEPPGTLAGLSGLYTLIGALLVLSALRPARLRSVLTGWTARLRARWTA</sequence>
<evidence type="ECO:0000313" key="2">
    <source>
        <dbReference type="EMBL" id="MBF8190832.1"/>
    </source>
</evidence>
<keyword evidence="1" id="KW-0812">Transmembrane</keyword>
<accession>A0A931AKS2</accession>
<dbReference type="Proteomes" id="UP000605361">
    <property type="component" value="Unassembled WGS sequence"/>
</dbReference>
<dbReference type="AlphaFoldDB" id="A0A931AKS2"/>
<feature type="transmembrane region" description="Helical" evidence="1">
    <location>
        <begin position="36"/>
        <end position="55"/>
    </location>
</feature>
<name>A0A931AKS2_9ACTN</name>
<evidence type="ECO:0000256" key="1">
    <source>
        <dbReference type="SAM" id="Phobius"/>
    </source>
</evidence>
<gene>
    <name evidence="2" type="ORF">ITP53_35035</name>
</gene>
<feature type="transmembrane region" description="Helical" evidence="1">
    <location>
        <begin position="119"/>
        <end position="138"/>
    </location>
</feature>
<reference evidence="2" key="1">
    <citation type="submission" date="2020-11" db="EMBL/GenBank/DDBJ databases">
        <title>Whole-genome analyses of Nonomuraea sp. K274.</title>
        <authorList>
            <person name="Veyisoglu A."/>
        </authorList>
    </citation>
    <scope>NUCLEOTIDE SEQUENCE</scope>
    <source>
        <strain evidence="2">K274</strain>
    </source>
</reference>
<keyword evidence="1" id="KW-0472">Membrane</keyword>
<protein>
    <submittedName>
        <fullName evidence="2">Uncharacterized protein</fullName>
    </submittedName>
</protein>
<dbReference type="RefSeq" id="WP_195899747.1">
    <property type="nucleotide sequence ID" value="NZ_JADOGI010000136.1"/>
</dbReference>